<dbReference type="Proteomes" id="UP000075360">
    <property type="component" value="Unassembled WGS sequence"/>
</dbReference>
<protein>
    <submittedName>
        <fullName evidence="1">Uncharacterized protein</fullName>
    </submittedName>
</protein>
<sequence length="90" mass="10013">MQANFWEMQPMSELGNLQFTPKCPKCGGDLGVEVTDGQPRGDDKVVCKVCGFFAGTHNEVTEKFIAENGREIEQAAADKVHEAIRKMLRK</sequence>
<organism evidence="1 2">
    <name type="scientific">Acetobacter senegalensis</name>
    <dbReference type="NCBI Taxonomy" id="446692"/>
    <lineage>
        <taxon>Bacteria</taxon>
        <taxon>Pseudomonadati</taxon>
        <taxon>Pseudomonadota</taxon>
        <taxon>Alphaproteobacteria</taxon>
        <taxon>Acetobacterales</taxon>
        <taxon>Acetobacteraceae</taxon>
        <taxon>Acetobacter</taxon>
    </lineage>
</organism>
<dbReference type="PATRIC" id="fig|446692.4.peg.3387"/>
<name>A0A149U5N6_9PROT</name>
<accession>A0A149U5N6</accession>
<reference evidence="1 2" key="1">
    <citation type="submission" date="2015-06" db="EMBL/GenBank/DDBJ databases">
        <title>Improved classification and identification of acetic acid bacteria using matrix-assisted laser desorption/ionization time-of-flight mass spectrometry; Gluconobacter nephelii and Gluconobacter uchimurae are later heterotypic synonyms of Gluconobacter japonicus and Gluconobacter oxydans, respectively.</title>
        <authorList>
            <person name="Li L."/>
            <person name="Cleenwerck I."/>
            <person name="De Vuyst L."/>
            <person name="Vandamme P."/>
        </authorList>
    </citation>
    <scope>NUCLEOTIDE SEQUENCE [LARGE SCALE GENOMIC DNA]</scope>
    <source>
        <strain evidence="1 2">LMG 23690</strain>
    </source>
</reference>
<evidence type="ECO:0000313" key="2">
    <source>
        <dbReference type="Proteomes" id="UP000075360"/>
    </source>
</evidence>
<gene>
    <name evidence="1" type="ORF">AD948_04315</name>
</gene>
<proteinExistence type="predicted"/>
<dbReference type="EMBL" id="LHZU01000109">
    <property type="protein sequence ID" value="KXV60656.1"/>
    <property type="molecule type" value="Genomic_DNA"/>
</dbReference>
<dbReference type="AlphaFoldDB" id="A0A149U5N6"/>
<comment type="caution">
    <text evidence="1">The sequence shown here is derived from an EMBL/GenBank/DDBJ whole genome shotgun (WGS) entry which is preliminary data.</text>
</comment>
<evidence type="ECO:0000313" key="1">
    <source>
        <dbReference type="EMBL" id="KXV60656.1"/>
    </source>
</evidence>